<evidence type="ECO:0000313" key="8">
    <source>
        <dbReference type="Proteomes" id="UP001312865"/>
    </source>
</evidence>
<proteinExistence type="inferred from homology"/>
<evidence type="ECO:0000259" key="5">
    <source>
        <dbReference type="Pfam" id="PF02055"/>
    </source>
</evidence>
<dbReference type="Gene3D" id="3.20.20.80">
    <property type="entry name" value="Glycosidases"/>
    <property type="match status" value="1"/>
</dbReference>
<name>A0ABU8HAQ9_9BACI</name>
<protein>
    <submittedName>
        <fullName evidence="7">Glycoside hydrolase family 30 beta sandwich domain-containing protein</fullName>
    </submittedName>
</protein>
<dbReference type="InterPro" id="IPR013780">
    <property type="entry name" value="Glyco_hydro_b"/>
</dbReference>
<keyword evidence="3 4" id="KW-0378">Hydrolase</keyword>
<organism evidence="7 8">
    <name type="scientific">Bacillus spongiae</name>
    <dbReference type="NCBI Taxonomy" id="2683610"/>
    <lineage>
        <taxon>Bacteria</taxon>
        <taxon>Bacillati</taxon>
        <taxon>Bacillota</taxon>
        <taxon>Bacilli</taxon>
        <taxon>Bacillales</taxon>
        <taxon>Bacillaceae</taxon>
        <taxon>Bacillus</taxon>
    </lineage>
</organism>
<dbReference type="Gene3D" id="2.60.120.260">
    <property type="entry name" value="Galactose-binding domain-like"/>
    <property type="match status" value="1"/>
</dbReference>
<dbReference type="InterPro" id="IPR017853">
    <property type="entry name" value="GH"/>
</dbReference>
<gene>
    <name evidence="7" type="ORF">WAK64_04050</name>
</gene>
<dbReference type="SUPFAM" id="SSF49785">
    <property type="entry name" value="Galactose-binding domain-like"/>
    <property type="match status" value="1"/>
</dbReference>
<dbReference type="InterPro" id="IPR001139">
    <property type="entry name" value="Glyco_hydro_30"/>
</dbReference>
<accession>A0ABU8HAQ9</accession>
<dbReference type="Gene3D" id="2.60.40.1180">
    <property type="entry name" value="Golgi alpha-mannosidase II"/>
    <property type="match status" value="1"/>
</dbReference>
<sequence>MNRKIRDFRFIIMITLSLLLTTSFIPPRNVIGAENNVEVWLTTADQQQLLQKQADIQVSSNNPSNHYTINVDENREYQEMDGFGAAMSGSSAYLFNQKLSNVQRQAVLNDLFGSDGIGLNFVRHTVGASDFSLENFSYNDIASGTTDFPLNHFSIDKDKQNVIPMLKEVLTINPDLKLLGTPWSAPAWMKDSSTLNGGKLLPQYYQAYADYIVKYINSYENEGLPIYAFTVQNEPHHETSGYPSMMMEASEQIDFIKNHLGPTFTNESIDTKILSWDHNWNEYDYPIEVLNDEVAKSYIAGTAFHCYAGTPDQQSFVQNAHPDKGIWFTECSGGEWSTDFGENLAWNMSNVVIGSTRNWAKSVLLWNLALDENYGPINGGCTDCRGVVTINQTNGDVQKNVEYYVLGHISKFVNPGAKRIDTNFDDDLQNVAFKNPDGSKALLVLNNATTEKTFNVKDGASSFSYTLPAGAVATFVWGDENAADNNLVVNNGFETGDFSQWHSWTPEGQETAHKIDTDFPFSGTFKLTHWNSTAYKQTTYQHINASNGMYKSSVWVRSGGGHNTLRLEASNYGGPTLYSTIGSFSIGNWTMYEIDNIPVTAGTITIGVHSDGNANDWAVFDDFQLIAK</sequence>
<comment type="similarity">
    <text evidence="1 4">Belongs to the glycosyl hydrolase 30 family.</text>
</comment>
<keyword evidence="2" id="KW-0732">Signal</keyword>
<dbReference type="SUPFAM" id="SSF51011">
    <property type="entry name" value="Glycosyl hydrolase domain"/>
    <property type="match status" value="1"/>
</dbReference>
<dbReference type="InterPro" id="IPR033453">
    <property type="entry name" value="Glyco_hydro_30_TIM-barrel"/>
</dbReference>
<dbReference type="InterPro" id="IPR033452">
    <property type="entry name" value="GH30_C"/>
</dbReference>
<evidence type="ECO:0000313" key="7">
    <source>
        <dbReference type="EMBL" id="MEI5906244.1"/>
    </source>
</evidence>
<evidence type="ECO:0000259" key="6">
    <source>
        <dbReference type="Pfam" id="PF17189"/>
    </source>
</evidence>
<dbReference type="InterPro" id="IPR008979">
    <property type="entry name" value="Galactose-bd-like_sf"/>
</dbReference>
<evidence type="ECO:0000256" key="4">
    <source>
        <dbReference type="RuleBase" id="RU361188"/>
    </source>
</evidence>
<dbReference type="Pfam" id="PF17189">
    <property type="entry name" value="Glyco_hydro_30C"/>
    <property type="match status" value="1"/>
</dbReference>
<evidence type="ECO:0000256" key="3">
    <source>
        <dbReference type="ARBA" id="ARBA00022801"/>
    </source>
</evidence>
<dbReference type="SUPFAM" id="SSF51445">
    <property type="entry name" value="(Trans)glycosidases"/>
    <property type="match status" value="1"/>
</dbReference>
<dbReference type="PRINTS" id="PR00843">
    <property type="entry name" value="GLHYDRLASE30"/>
</dbReference>
<reference evidence="7 8" key="1">
    <citation type="journal article" date="2018" name="J. Microbiol.">
        <title>Bacillus spongiae sp. nov., isolated from sponge of Jeju Island.</title>
        <authorList>
            <person name="Lee G.E."/>
            <person name="Im W.T."/>
            <person name="Park J.S."/>
        </authorList>
    </citation>
    <scope>NUCLEOTIDE SEQUENCE [LARGE SCALE GENOMIC DNA]</scope>
    <source>
        <strain evidence="7 8">135PIL107-10</strain>
    </source>
</reference>
<dbReference type="Proteomes" id="UP001312865">
    <property type="component" value="Unassembled WGS sequence"/>
</dbReference>
<comment type="caution">
    <text evidence="7">The sequence shown here is derived from an EMBL/GenBank/DDBJ whole genome shotgun (WGS) entry which is preliminary data.</text>
</comment>
<feature type="domain" description="Glycosyl hydrolase family 30 TIM-barrel" evidence="5">
    <location>
        <begin position="81"/>
        <end position="413"/>
    </location>
</feature>
<dbReference type="Pfam" id="PF02055">
    <property type="entry name" value="Glyco_hydro_30"/>
    <property type="match status" value="1"/>
</dbReference>
<feature type="domain" description="Glycosyl hydrolase family 30 beta sandwich" evidence="6">
    <location>
        <begin position="416"/>
        <end position="475"/>
    </location>
</feature>
<evidence type="ECO:0000256" key="1">
    <source>
        <dbReference type="ARBA" id="ARBA00005382"/>
    </source>
</evidence>
<keyword evidence="4" id="KW-0326">Glycosidase</keyword>
<dbReference type="RefSeq" id="WP_336585661.1">
    <property type="nucleotide sequence ID" value="NZ_JBBAXC010000002.1"/>
</dbReference>
<evidence type="ECO:0000256" key="2">
    <source>
        <dbReference type="ARBA" id="ARBA00022729"/>
    </source>
</evidence>
<dbReference type="EMBL" id="JBBAXC010000002">
    <property type="protein sequence ID" value="MEI5906244.1"/>
    <property type="molecule type" value="Genomic_DNA"/>
</dbReference>
<dbReference type="GO" id="GO:0016787">
    <property type="term" value="F:hydrolase activity"/>
    <property type="evidence" value="ECO:0007669"/>
    <property type="project" value="UniProtKB-KW"/>
</dbReference>
<dbReference type="PANTHER" id="PTHR11069">
    <property type="entry name" value="GLUCOSYLCERAMIDASE"/>
    <property type="match status" value="1"/>
</dbReference>
<keyword evidence="8" id="KW-1185">Reference proteome</keyword>
<dbReference type="PANTHER" id="PTHR11069:SF23">
    <property type="entry name" value="LYSOSOMAL ACID GLUCOSYLCERAMIDASE"/>
    <property type="match status" value="1"/>
</dbReference>